<dbReference type="InterPro" id="IPR051906">
    <property type="entry name" value="TolC-like"/>
</dbReference>
<evidence type="ECO:0000256" key="5">
    <source>
        <dbReference type="ARBA" id="ARBA00022692"/>
    </source>
</evidence>
<dbReference type="SUPFAM" id="SSF56954">
    <property type="entry name" value="Outer membrane efflux proteins (OEP)"/>
    <property type="match status" value="1"/>
</dbReference>
<feature type="coiled-coil region" evidence="8">
    <location>
        <begin position="97"/>
        <end position="124"/>
    </location>
</feature>
<sequence length="404" mass="44637">MSILEAVQRTIAWHPTIGEALGRLYQQGEQVSVARSGYYPQVSAGITTERRSSTGRSEDAVTVSASQMLYDFGRVSSQVDAASFGVNRDQARVWLAMDQLARDAAQAAIEVQRYQALLDIAREQIAGLTDIQKLAARRSELGASTRSDEIQAQSRVEAAEATELQIEAQLLTWQNTVRTLVGANGPVTINRNFPEPLTQSCAVASEDFDNVPELMVAEAEQAEARAIIAQTQASFFPTVSLDADLNQFLNRDVAEDDTEVIMRVNLSSNLYQGGATSARRRAADYSLQASQAAKDAAYLSLSRSLREAKEQTASFGLRLVTLDARARSIRDTQQLYRQQYLSLGTRSLLDLLNAEQEIHQSRFDQENTRYDLYRLQIDCLYSSADIRDAFGLEDSMVQGVSVSP</sequence>
<comment type="caution">
    <text evidence="9">The sequence shown here is derived from an EMBL/GenBank/DDBJ whole genome shotgun (WGS) entry which is preliminary data.</text>
</comment>
<protein>
    <submittedName>
        <fullName evidence="9">TolC family outer membrane protein</fullName>
    </submittedName>
</protein>
<evidence type="ECO:0000256" key="4">
    <source>
        <dbReference type="ARBA" id="ARBA00022452"/>
    </source>
</evidence>
<proteinExistence type="inferred from homology"/>
<keyword evidence="10" id="KW-1185">Reference proteome</keyword>
<reference evidence="9 10" key="1">
    <citation type="submission" date="2020-07" db="EMBL/GenBank/DDBJ databases">
        <title>Halophilic bacteria isolated from french cheeses.</title>
        <authorList>
            <person name="Kothe C.I."/>
            <person name="Farah-Kraiem B."/>
            <person name="Renault P."/>
            <person name="Dridi B."/>
        </authorList>
    </citation>
    <scope>NUCLEOTIDE SEQUENCE [LARGE SCALE GENOMIC DNA]</scope>
    <source>
        <strain evidence="9 10">FME20</strain>
    </source>
</reference>
<keyword evidence="3" id="KW-0813">Transport</keyword>
<dbReference type="NCBIfam" id="TIGR01844">
    <property type="entry name" value="type_I_sec_TolC"/>
    <property type="match status" value="1"/>
</dbReference>
<evidence type="ECO:0000256" key="7">
    <source>
        <dbReference type="ARBA" id="ARBA00023237"/>
    </source>
</evidence>
<dbReference type="PANTHER" id="PTHR30026">
    <property type="entry name" value="OUTER MEMBRANE PROTEIN TOLC"/>
    <property type="match status" value="1"/>
</dbReference>
<dbReference type="InterPro" id="IPR003423">
    <property type="entry name" value="OMP_efflux"/>
</dbReference>
<keyword evidence="6" id="KW-0472">Membrane</keyword>
<keyword evidence="7" id="KW-0998">Cell outer membrane</keyword>
<name>A0ABR9G2K1_9GAMM</name>
<comment type="similarity">
    <text evidence="2">Belongs to the outer membrane factor (OMF) (TC 1.B.17) family.</text>
</comment>
<dbReference type="EMBL" id="RRZB01000062">
    <property type="protein sequence ID" value="MBE0465128.1"/>
    <property type="molecule type" value="Genomic_DNA"/>
</dbReference>
<evidence type="ECO:0000313" key="10">
    <source>
        <dbReference type="Proteomes" id="UP001645038"/>
    </source>
</evidence>
<keyword evidence="8" id="KW-0175">Coiled coil</keyword>
<comment type="subcellular location">
    <subcellularLocation>
        <location evidence="1">Cell outer membrane</location>
    </subcellularLocation>
</comment>
<keyword evidence="5" id="KW-0812">Transmembrane</keyword>
<evidence type="ECO:0000256" key="6">
    <source>
        <dbReference type="ARBA" id="ARBA00023136"/>
    </source>
</evidence>
<evidence type="ECO:0000256" key="1">
    <source>
        <dbReference type="ARBA" id="ARBA00004442"/>
    </source>
</evidence>
<evidence type="ECO:0000256" key="8">
    <source>
        <dbReference type="SAM" id="Coils"/>
    </source>
</evidence>
<evidence type="ECO:0000313" key="9">
    <source>
        <dbReference type="EMBL" id="MBE0465128.1"/>
    </source>
</evidence>
<evidence type="ECO:0000256" key="3">
    <source>
        <dbReference type="ARBA" id="ARBA00022448"/>
    </source>
</evidence>
<evidence type="ECO:0000256" key="2">
    <source>
        <dbReference type="ARBA" id="ARBA00007613"/>
    </source>
</evidence>
<dbReference type="Pfam" id="PF02321">
    <property type="entry name" value="OEP"/>
    <property type="match status" value="2"/>
</dbReference>
<dbReference type="InterPro" id="IPR010130">
    <property type="entry name" value="T1SS_OMP_TolC"/>
</dbReference>
<dbReference type="PANTHER" id="PTHR30026:SF22">
    <property type="entry name" value="OUTER MEMBRANE EFFLUX PROTEIN"/>
    <property type="match status" value="1"/>
</dbReference>
<gene>
    <name evidence="9" type="ORF">EI547_16965</name>
</gene>
<keyword evidence="4" id="KW-1134">Transmembrane beta strand</keyword>
<dbReference type="Proteomes" id="UP001645038">
    <property type="component" value="Unassembled WGS sequence"/>
</dbReference>
<organism evidence="9 10">
    <name type="scientific">Halomonas colorata</name>
    <dbReference type="NCBI Taxonomy" id="2742615"/>
    <lineage>
        <taxon>Bacteria</taxon>
        <taxon>Pseudomonadati</taxon>
        <taxon>Pseudomonadota</taxon>
        <taxon>Gammaproteobacteria</taxon>
        <taxon>Oceanospirillales</taxon>
        <taxon>Halomonadaceae</taxon>
        <taxon>Halomonas</taxon>
    </lineage>
</organism>
<dbReference type="Gene3D" id="1.20.1600.10">
    <property type="entry name" value="Outer membrane efflux proteins (OEP)"/>
    <property type="match status" value="1"/>
</dbReference>
<accession>A0ABR9G2K1</accession>